<dbReference type="GO" id="GO:0009279">
    <property type="term" value="C:cell outer membrane"/>
    <property type="evidence" value="ECO:0007669"/>
    <property type="project" value="UniProtKB-SubCell"/>
</dbReference>
<feature type="domain" description="Secretin/TonB short N-terminal" evidence="18">
    <location>
        <begin position="47"/>
        <end position="98"/>
    </location>
</feature>
<proteinExistence type="inferred from homology"/>
<evidence type="ECO:0000256" key="11">
    <source>
        <dbReference type="ARBA" id="ARBA00023136"/>
    </source>
</evidence>
<organism evidence="19 20">
    <name type="scientific">Reyranella soli</name>
    <dbReference type="NCBI Taxonomy" id="1230389"/>
    <lineage>
        <taxon>Bacteria</taxon>
        <taxon>Pseudomonadati</taxon>
        <taxon>Pseudomonadota</taxon>
        <taxon>Alphaproteobacteria</taxon>
        <taxon>Hyphomicrobiales</taxon>
        <taxon>Reyranellaceae</taxon>
        <taxon>Reyranella</taxon>
    </lineage>
</organism>
<dbReference type="InterPro" id="IPR036942">
    <property type="entry name" value="Beta-barrel_TonB_sf"/>
</dbReference>
<keyword evidence="3 14" id="KW-0813">Transport</keyword>
<keyword evidence="4 14" id="KW-1134">Transmembrane beta strand</keyword>
<dbReference type="Gene3D" id="2.170.130.10">
    <property type="entry name" value="TonB-dependent receptor, plug domain"/>
    <property type="match status" value="1"/>
</dbReference>
<dbReference type="PROSITE" id="PS52016">
    <property type="entry name" value="TONB_DEPENDENT_REC_3"/>
    <property type="match status" value="1"/>
</dbReference>
<sequence>MSVGFGSSALAQSPTTEQGQAPRTVHFDIPPQDLDTAMTRLADQAGIRLMGASGDLAGKRTAGLSGNYTIAQALNALLAGSGVSWRFSEANTVVLERVATGSGTSGAVQLDPVRVQAGVPPQAVIDNLPPPYAGGQVAKGAQVGFLGERDFMDTPFNQSAYTSTLMQNQQARSIADVAANDPSVRNAWPAVGYNSALMIRGFSFNNYDMSFGGLYGIAPTLQVAPDYLERVEILKGPSAMMNGMPPFGSVGGAVNLVPKRAAAQELNRVTATYASAGQVGGTTDISRRFGDDQAFGVRFNGTYRNGSTPVDRQTQALGAAVFGLDYRGDRLRAAVDYGYQSQTFNSPLRATYVAAGLPVPLAPGGTANWFQPWTYQQNNDLFGATRVEYDVMPDWTVYGAAGARWSQFNSLTGFATVTSANGNLTETPLNFPGWSQANTEEVGVRGRADTGPIHHALSLNATRVMLEGGQLFPVVATISSNLYQPTFIAKPNVAALNPPKTSSVELSTFGIADIISVFDERIQFIVGGRLQRVQVGNYSPTTGAVTSYYDQSAFSPAVGFIAKPLSNLAVYGNFIQGLQQGPTAPAGTLNAGTVFAPQKTQQLEIGAKLDLGKFATTFSLFQIDRPFGVTNPSTAIFAVGGTQRNQGLEWMMFGEPFQGFRPLGGITLLNARQLDTGSNLTNGLKATGVPDVQLNLGAEWDASFLRGLTFSGRLIYTSLQYLDAANTQSIPNWTRFDAGVRYVFERKDGKPIALRFNVENLFNLNYWASANSELGLAMGAPRTFLLSLSADF</sequence>
<evidence type="ECO:0000313" key="20">
    <source>
        <dbReference type="Proteomes" id="UP000321058"/>
    </source>
</evidence>
<comment type="subcellular location">
    <subcellularLocation>
        <location evidence="1 14">Cell outer membrane</location>
        <topology evidence="1 14">Multi-pass membrane protein</topology>
    </subcellularLocation>
</comment>
<dbReference type="InterPro" id="IPR037066">
    <property type="entry name" value="Plug_dom_sf"/>
</dbReference>
<dbReference type="CDD" id="cd01347">
    <property type="entry name" value="ligand_gated_channel"/>
    <property type="match status" value="1"/>
</dbReference>
<dbReference type="RefSeq" id="WP_170302921.1">
    <property type="nucleotide sequence ID" value="NZ_BKAJ01000030.1"/>
</dbReference>
<dbReference type="PANTHER" id="PTHR32552:SF82">
    <property type="entry name" value="FCUA PROTEIN"/>
    <property type="match status" value="1"/>
</dbReference>
<dbReference type="EMBL" id="BKAJ01000030">
    <property type="protein sequence ID" value="GEP54444.1"/>
    <property type="molecule type" value="Genomic_DNA"/>
</dbReference>
<dbReference type="Gene3D" id="3.55.50.30">
    <property type="match status" value="1"/>
</dbReference>
<feature type="compositionally biased region" description="Polar residues" evidence="17">
    <location>
        <begin position="9"/>
        <end position="21"/>
    </location>
</feature>
<dbReference type="InterPro" id="IPR012910">
    <property type="entry name" value="Plug_dom"/>
</dbReference>
<dbReference type="Proteomes" id="UP000321058">
    <property type="component" value="Unassembled WGS sequence"/>
</dbReference>
<keyword evidence="9" id="KW-0406">Ion transport</keyword>
<reference evidence="19 20" key="1">
    <citation type="submission" date="2019-07" db="EMBL/GenBank/DDBJ databases">
        <title>Whole genome shotgun sequence of Reyranella soli NBRC 108950.</title>
        <authorList>
            <person name="Hosoyama A."/>
            <person name="Uohara A."/>
            <person name="Ohji S."/>
            <person name="Ichikawa N."/>
        </authorList>
    </citation>
    <scope>NUCLEOTIDE SEQUENCE [LARGE SCALE GENOMIC DNA]</scope>
    <source>
        <strain evidence="19 20">NBRC 108950</strain>
    </source>
</reference>
<dbReference type="PROSITE" id="PS01156">
    <property type="entry name" value="TONB_DEPENDENT_REC_2"/>
    <property type="match status" value="1"/>
</dbReference>
<comment type="similarity">
    <text evidence="2 14 16">Belongs to the TonB-dependent receptor family.</text>
</comment>
<evidence type="ECO:0000313" key="19">
    <source>
        <dbReference type="EMBL" id="GEP54444.1"/>
    </source>
</evidence>
<evidence type="ECO:0000256" key="17">
    <source>
        <dbReference type="SAM" id="MobiDB-lite"/>
    </source>
</evidence>
<evidence type="ECO:0000256" key="12">
    <source>
        <dbReference type="ARBA" id="ARBA00023170"/>
    </source>
</evidence>
<evidence type="ECO:0000256" key="2">
    <source>
        <dbReference type="ARBA" id="ARBA00009810"/>
    </source>
</evidence>
<evidence type="ECO:0000256" key="14">
    <source>
        <dbReference type="PROSITE-ProRule" id="PRU01360"/>
    </source>
</evidence>
<evidence type="ECO:0000256" key="15">
    <source>
        <dbReference type="PROSITE-ProRule" id="PRU10144"/>
    </source>
</evidence>
<dbReference type="GO" id="GO:0015891">
    <property type="term" value="P:siderophore transport"/>
    <property type="evidence" value="ECO:0007669"/>
    <property type="project" value="InterPro"/>
</dbReference>
<evidence type="ECO:0000259" key="18">
    <source>
        <dbReference type="SMART" id="SM00965"/>
    </source>
</evidence>
<feature type="short sequence motif" description="TonB C-terminal box" evidence="15">
    <location>
        <begin position="775"/>
        <end position="792"/>
    </location>
</feature>
<dbReference type="Pfam" id="PF07715">
    <property type="entry name" value="Plug"/>
    <property type="match status" value="1"/>
</dbReference>
<evidence type="ECO:0000256" key="16">
    <source>
        <dbReference type="RuleBase" id="RU003357"/>
    </source>
</evidence>
<keyword evidence="7" id="KW-0732">Signal</keyword>
<dbReference type="InterPro" id="IPR039426">
    <property type="entry name" value="TonB-dep_rcpt-like"/>
</dbReference>
<keyword evidence="13 14" id="KW-0998">Cell outer membrane</keyword>
<feature type="region of interest" description="Disordered" evidence="17">
    <location>
        <begin position="1"/>
        <end position="29"/>
    </location>
</feature>
<dbReference type="SMART" id="SM00965">
    <property type="entry name" value="STN"/>
    <property type="match status" value="1"/>
</dbReference>
<dbReference type="AlphaFoldDB" id="A0A512N628"/>
<keyword evidence="10 16" id="KW-0798">TonB box</keyword>
<comment type="caution">
    <text evidence="19">The sequence shown here is derived from an EMBL/GenBank/DDBJ whole genome shotgun (WGS) entry which is preliminary data.</text>
</comment>
<evidence type="ECO:0000256" key="7">
    <source>
        <dbReference type="ARBA" id="ARBA00022729"/>
    </source>
</evidence>
<dbReference type="InterPro" id="IPR010105">
    <property type="entry name" value="TonB_sidphr_rcpt"/>
</dbReference>
<keyword evidence="11 14" id="KW-0472">Membrane</keyword>
<dbReference type="GO" id="GO:0038023">
    <property type="term" value="F:signaling receptor activity"/>
    <property type="evidence" value="ECO:0007669"/>
    <property type="project" value="InterPro"/>
</dbReference>
<evidence type="ECO:0000256" key="3">
    <source>
        <dbReference type="ARBA" id="ARBA00022448"/>
    </source>
</evidence>
<keyword evidence="12" id="KW-0675">Receptor</keyword>
<evidence type="ECO:0000256" key="10">
    <source>
        <dbReference type="ARBA" id="ARBA00023077"/>
    </source>
</evidence>
<protein>
    <submittedName>
        <fullName evidence="19">TonB dependent/Ligand-Gated channel TonB</fullName>
    </submittedName>
</protein>
<keyword evidence="20" id="KW-1185">Reference proteome</keyword>
<dbReference type="NCBIfam" id="TIGR01783">
    <property type="entry name" value="TonB-siderophor"/>
    <property type="match status" value="1"/>
</dbReference>
<dbReference type="InterPro" id="IPR010917">
    <property type="entry name" value="TonB_rcpt_CS"/>
</dbReference>
<dbReference type="PANTHER" id="PTHR32552">
    <property type="entry name" value="FERRICHROME IRON RECEPTOR-RELATED"/>
    <property type="match status" value="1"/>
</dbReference>
<dbReference type="Pfam" id="PF00593">
    <property type="entry name" value="TonB_dep_Rec_b-barrel"/>
    <property type="match status" value="1"/>
</dbReference>
<dbReference type="Pfam" id="PF07660">
    <property type="entry name" value="STN"/>
    <property type="match status" value="1"/>
</dbReference>
<keyword evidence="8" id="KW-0408">Iron</keyword>
<gene>
    <name evidence="19" type="ORF">RSO01_16100</name>
</gene>
<dbReference type="InterPro" id="IPR000531">
    <property type="entry name" value="Beta-barrel_TonB"/>
</dbReference>
<evidence type="ECO:0000256" key="5">
    <source>
        <dbReference type="ARBA" id="ARBA00022496"/>
    </source>
</evidence>
<dbReference type="SUPFAM" id="SSF56935">
    <property type="entry name" value="Porins"/>
    <property type="match status" value="1"/>
</dbReference>
<evidence type="ECO:0000256" key="9">
    <source>
        <dbReference type="ARBA" id="ARBA00023065"/>
    </source>
</evidence>
<evidence type="ECO:0000256" key="8">
    <source>
        <dbReference type="ARBA" id="ARBA00023004"/>
    </source>
</evidence>
<keyword evidence="6 14" id="KW-0812">Transmembrane</keyword>
<name>A0A512N628_9HYPH</name>
<dbReference type="Gene3D" id="2.40.170.20">
    <property type="entry name" value="TonB-dependent receptor, beta-barrel domain"/>
    <property type="match status" value="1"/>
</dbReference>
<evidence type="ECO:0000256" key="13">
    <source>
        <dbReference type="ARBA" id="ARBA00023237"/>
    </source>
</evidence>
<evidence type="ECO:0000256" key="6">
    <source>
        <dbReference type="ARBA" id="ARBA00022692"/>
    </source>
</evidence>
<evidence type="ECO:0000256" key="1">
    <source>
        <dbReference type="ARBA" id="ARBA00004571"/>
    </source>
</evidence>
<keyword evidence="5" id="KW-0410">Iron transport</keyword>
<evidence type="ECO:0000256" key="4">
    <source>
        <dbReference type="ARBA" id="ARBA00022452"/>
    </source>
</evidence>
<dbReference type="InterPro" id="IPR011662">
    <property type="entry name" value="Secretin/TonB_short_N"/>
</dbReference>
<dbReference type="GO" id="GO:0015344">
    <property type="term" value="F:siderophore uptake transmembrane transporter activity"/>
    <property type="evidence" value="ECO:0007669"/>
    <property type="project" value="TreeGrafter"/>
</dbReference>
<accession>A0A512N628</accession>